<dbReference type="InterPro" id="IPR014721">
    <property type="entry name" value="Ribsml_uS5_D2-typ_fold_subgr"/>
</dbReference>
<evidence type="ECO:0000256" key="2">
    <source>
        <dbReference type="ARBA" id="ARBA00022840"/>
    </source>
</evidence>
<dbReference type="GO" id="GO:0003677">
    <property type="term" value="F:DNA binding"/>
    <property type="evidence" value="ECO:0007669"/>
    <property type="project" value="InterPro"/>
</dbReference>
<name>A0A173RJD5_EUBRA</name>
<dbReference type="AlphaFoldDB" id="A0A173RJD5"/>
<dbReference type="GO" id="GO:0005524">
    <property type="term" value="F:ATP binding"/>
    <property type="evidence" value="ECO:0007669"/>
    <property type="project" value="UniProtKB-KW"/>
</dbReference>
<evidence type="ECO:0000313" key="5">
    <source>
        <dbReference type="EMBL" id="CUM78090.1"/>
    </source>
</evidence>
<gene>
    <name evidence="5" type="primary">comM</name>
    <name evidence="5" type="ORF">ERS852448_00455</name>
</gene>
<dbReference type="PANTHER" id="PTHR32039:SF7">
    <property type="entry name" value="COMPETENCE PROTEIN COMM"/>
    <property type="match status" value="1"/>
</dbReference>
<dbReference type="InterPro" id="IPR025158">
    <property type="entry name" value="Mg_chelat-rel_C"/>
</dbReference>
<reference evidence="5 6" key="1">
    <citation type="submission" date="2015-09" db="EMBL/GenBank/DDBJ databases">
        <authorList>
            <consortium name="Pathogen Informatics"/>
        </authorList>
    </citation>
    <scope>NUCLEOTIDE SEQUENCE [LARGE SCALE GENOMIC DNA]</scope>
    <source>
        <strain evidence="5 6">2789STDY5608891</strain>
    </source>
</reference>
<dbReference type="PRINTS" id="PR01657">
    <property type="entry name" value="MCMFAMILY"/>
</dbReference>
<dbReference type="NCBIfam" id="TIGR00368">
    <property type="entry name" value="YifB family Mg chelatase-like AAA ATPase"/>
    <property type="match status" value="1"/>
</dbReference>
<evidence type="ECO:0000313" key="6">
    <source>
        <dbReference type="Proteomes" id="UP000095492"/>
    </source>
</evidence>
<accession>A0A173RJD5</accession>
<dbReference type="SUPFAM" id="SSF52540">
    <property type="entry name" value="P-loop containing nucleoside triphosphate hydrolases"/>
    <property type="match status" value="1"/>
</dbReference>
<sequence>MYSVIKTAVVCGFESLPVQVETDVSDGMPSFDMVGFLTSEVKEARERVRTALKNAGFRLPAKKITINLTPADVRKSGTGCDLPMAASVLAAFGFLDEHILSSYLLLGEVGLNGSILPTKGVLSTAVLAQKEGMQGIVVPWENAREAAILDTVKVIPVKNLKEFVQICQQELPETCFYREQQDFWKTEYDVDFAELRGQPMLRRACEIAVGGMHNLLMMGPPGSGKTMAAKRIPTILPELSREEKLELSQIYSLCGLLDQERIIQNERPFRSPHHTVTAQALVGGGKQPHPGEISLAHHGILFLDELAEFKPGILDVLREPLEEKKVHISRVGGSFVYPADFMLVASTNPCPCGFYPNLNRCNCRPQAIKNYIGRISQAFLNRMDLCVETEEVRYTTMKDMREEESSAVIRARVKQVHEIQRERFRGRRYRFNSQMNMEDLEKYCVLDAESAERMQEKYEEYHLSARTYGKILKTARTIADLAGAEHIQWGHLEEAFVFRNPDKNYWRRD</sequence>
<dbReference type="InterPro" id="IPR000523">
    <property type="entry name" value="Mg_chelatse_chII-like_cat_dom"/>
</dbReference>
<dbReference type="InterPro" id="IPR004482">
    <property type="entry name" value="Mg_chelat-rel"/>
</dbReference>
<feature type="domain" description="Mg chelatase-related protein C-terminal" evidence="4">
    <location>
        <begin position="404"/>
        <end position="499"/>
    </location>
</feature>
<dbReference type="PANTHER" id="PTHR32039">
    <property type="entry name" value="MAGNESIUM-CHELATASE SUBUNIT CHLI"/>
    <property type="match status" value="1"/>
</dbReference>
<dbReference type="Proteomes" id="UP000095492">
    <property type="component" value="Unassembled WGS sequence"/>
</dbReference>
<protein>
    <submittedName>
        <fullName evidence="5">Competence protein ComM</fullName>
    </submittedName>
</protein>
<dbReference type="RefSeq" id="WP_055289156.1">
    <property type="nucleotide sequence ID" value="NZ_CP173382.1"/>
</dbReference>
<keyword evidence="1" id="KW-0547">Nucleotide-binding</keyword>
<dbReference type="InterPro" id="IPR045006">
    <property type="entry name" value="CHLI-like"/>
</dbReference>
<keyword evidence="2" id="KW-0067">ATP-binding</keyword>
<evidence type="ECO:0000259" key="4">
    <source>
        <dbReference type="Pfam" id="PF13335"/>
    </source>
</evidence>
<dbReference type="STRING" id="39490.ERS852448_00455"/>
<dbReference type="InterPro" id="IPR001208">
    <property type="entry name" value="MCM_dom"/>
</dbReference>
<dbReference type="OrthoDB" id="9813147at2"/>
<feature type="domain" description="Magnesium chelatase ChlI-like catalytic" evidence="3">
    <location>
        <begin position="191"/>
        <end position="395"/>
    </location>
</feature>
<dbReference type="GeneID" id="97391134"/>
<dbReference type="Pfam" id="PF01078">
    <property type="entry name" value="Mg_chelatase"/>
    <property type="match status" value="1"/>
</dbReference>
<dbReference type="SUPFAM" id="SSF54211">
    <property type="entry name" value="Ribosomal protein S5 domain 2-like"/>
    <property type="match status" value="1"/>
</dbReference>
<dbReference type="InterPro" id="IPR027417">
    <property type="entry name" value="P-loop_NTPase"/>
</dbReference>
<organism evidence="5 6">
    <name type="scientific">Eubacterium ramulus</name>
    <dbReference type="NCBI Taxonomy" id="39490"/>
    <lineage>
        <taxon>Bacteria</taxon>
        <taxon>Bacillati</taxon>
        <taxon>Bacillota</taxon>
        <taxon>Clostridia</taxon>
        <taxon>Eubacteriales</taxon>
        <taxon>Eubacteriaceae</taxon>
        <taxon>Eubacterium</taxon>
    </lineage>
</organism>
<dbReference type="Pfam" id="PF13541">
    <property type="entry name" value="ChlI"/>
    <property type="match status" value="1"/>
</dbReference>
<evidence type="ECO:0000256" key="1">
    <source>
        <dbReference type="ARBA" id="ARBA00022741"/>
    </source>
</evidence>
<proteinExistence type="predicted"/>
<evidence type="ECO:0000259" key="3">
    <source>
        <dbReference type="Pfam" id="PF01078"/>
    </source>
</evidence>
<dbReference type="InterPro" id="IPR020568">
    <property type="entry name" value="Ribosomal_Su5_D2-typ_SF"/>
</dbReference>
<dbReference type="EMBL" id="CYYA01000002">
    <property type="protein sequence ID" value="CUM78090.1"/>
    <property type="molecule type" value="Genomic_DNA"/>
</dbReference>
<dbReference type="Pfam" id="PF13335">
    <property type="entry name" value="Mg_chelatase_C"/>
    <property type="match status" value="1"/>
</dbReference>
<dbReference type="Gene3D" id="3.40.50.300">
    <property type="entry name" value="P-loop containing nucleotide triphosphate hydrolases"/>
    <property type="match status" value="1"/>
</dbReference>
<dbReference type="Gene3D" id="3.30.230.10">
    <property type="match status" value="1"/>
</dbReference>